<proteinExistence type="predicted"/>
<sequence length="102" mass="10680">MSKILRSDGKPNGGSGRRGLYLGFGTSRTIGFGSGANLIGILGNFVEVSGGDFLDDGIGVEILADVSNGMLKETTNTNRVAINAAIDFCYESNEPISSLYID</sequence>
<organism evidence="1 2">
    <name type="scientific">Thalictrum thalictroides</name>
    <name type="common">Rue-anemone</name>
    <name type="synonym">Anemone thalictroides</name>
    <dbReference type="NCBI Taxonomy" id="46969"/>
    <lineage>
        <taxon>Eukaryota</taxon>
        <taxon>Viridiplantae</taxon>
        <taxon>Streptophyta</taxon>
        <taxon>Embryophyta</taxon>
        <taxon>Tracheophyta</taxon>
        <taxon>Spermatophyta</taxon>
        <taxon>Magnoliopsida</taxon>
        <taxon>Ranunculales</taxon>
        <taxon>Ranunculaceae</taxon>
        <taxon>Thalictroideae</taxon>
        <taxon>Thalictrum</taxon>
    </lineage>
</organism>
<evidence type="ECO:0000313" key="2">
    <source>
        <dbReference type="Proteomes" id="UP000554482"/>
    </source>
</evidence>
<accession>A0A7J6VWD8</accession>
<gene>
    <name evidence="1" type="ORF">FRX31_021252</name>
</gene>
<name>A0A7J6VWD8_THATH</name>
<comment type="caution">
    <text evidence="1">The sequence shown here is derived from an EMBL/GenBank/DDBJ whole genome shotgun (WGS) entry which is preliminary data.</text>
</comment>
<keyword evidence="2" id="KW-1185">Reference proteome</keyword>
<protein>
    <submittedName>
        <fullName evidence="1">Uncharacterized protein</fullName>
    </submittedName>
</protein>
<dbReference type="AlphaFoldDB" id="A0A7J6VWD8"/>
<dbReference type="Proteomes" id="UP000554482">
    <property type="component" value="Unassembled WGS sequence"/>
</dbReference>
<evidence type="ECO:0000313" key="1">
    <source>
        <dbReference type="EMBL" id="KAF5189161.1"/>
    </source>
</evidence>
<reference evidence="1 2" key="1">
    <citation type="submission" date="2020-06" db="EMBL/GenBank/DDBJ databases">
        <title>Transcriptomic and genomic resources for Thalictrum thalictroides and T. hernandezii: Facilitating candidate gene discovery in an emerging model plant lineage.</title>
        <authorList>
            <person name="Arias T."/>
            <person name="Riano-Pachon D.M."/>
            <person name="Di Stilio V.S."/>
        </authorList>
    </citation>
    <scope>NUCLEOTIDE SEQUENCE [LARGE SCALE GENOMIC DNA]</scope>
    <source>
        <strain evidence="2">cv. WT478/WT964</strain>
        <tissue evidence="1">Leaves</tissue>
    </source>
</reference>
<dbReference type="EMBL" id="JABWDY010025848">
    <property type="protein sequence ID" value="KAF5189161.1"/>
    <property type="molecule type" value="Genomic_DNA"/>
</dbReference>